<comment type="caution">
    <text evidence="1">The sequence shown here is derived from an EMBL/GenBank/DDBJ whole genome shotgun (WGS) entry which is preliminary data.</text>
</comment>
<evidence type="ECO:0000313" key="2">
    <source>
        <dbReference type="Proteomes" id="UP001230504"/>
    </source>
</evidence>
<organism evidence="1 2">
    <name type="scientific">Colletotrichum navitas</name>
    <dbReference type="NCBI Taxonomy" id="681940"/>
    <lineage>
        <taxon>Eukaryota</taxon>
        <taxon>Fungi</taxon>
        <taxon>Dikarya</taxon>
        <taxon>Ascomycota</taxon>
        <taxon>Pezizomycotina</taxon>
        <taxon>Sordariomycetes</taxon>
        <taxon>Hypocreomycetidae</taxon>
        <taxon>Glomerellales</taxon>
        <taxon>Glomerellaceae</taxon>
        <taxon>Colletotrichum</taxon>
        <taxon>Colletotrichum graminicola species complex</taxon>
    </lineage>
</organism>
<protein>
    <submittedName>
        <fullName evidence="1">Uncharacterized protein</fullName>
    </submittedName>
</protein>
<gene>
    <name evidence="1" type="ORF">LY79DRAFT_663761</name>
</gene>
<accession>A0AAD8UXK7</accession>
<dbReference type="RefSeq" id="XP_060407558.1">
    <property type="nucleotide sequence ID" value="XM_060562849.1"/>
</dbReference>
<keyword evidence="2" id="KW-1185">Reference proteome</keyword>
<sequence length="375" mass="42425">MDDKGAVAVTLLKRDAQDVTKPQYDRVIMVFTAAADRVKIAQGMEDYLERAARHSPALPSDWRSRTTWLQAESNVLGEAVPHEGWYRHLPKPTWNLPIATADRVAASVAKAGGEPSVDIFQIAPYEDRAVWELFNKIPNINIYHLFYGYNSRQGVANDRWTAAEKKALSKRQVEFHATLQRRLQTKHPRARLIFTQNPISFDDPRAGSQDLNWCRRYFPETDIMMALRDPFWTKLILKANTYADRARLRGVPHNEYDDAFMTRVVNARQQDNSERKHIATMLRSAATSNTFKTQWPRSHYRVTNIGIPEFSGKPSPTLELGDGNHIAAVLEYLDSEAGHSRAGSSAVGKLLPAMCDTTEGNPDLPPTFVKLKLTP</sequence>
<dbReference type="AlphaFoldDB" id="A0AAD8UXK7"/>
<name>A0AAD8UXK7_9PEZI</name>
<reference evidence="1" key="1">
    <citation type="submission" date="2021-06" db="EMBL/GenBank/DDBJ databases">
        <title>Comparative genomics, transcriptomics and evolutionary studies reveal genomic signatures of adaptation to plant cell wall in hemibiotrophic fungi.</title>
        <authorList>
            <consortium name="DOE Joint Genome Institute"/>
            <person name="Baroncelli R."/>
            <person name="Diaz J.F."/>
            <person name="Benocci T."/>
            <person name="Peng M."/>
            <person name="Battaglia E."/>
            <person name="Haridas S."/>
            <person name="Andreopoulos W."/>
            <person name="Labutti K."/>
            <person name="Pangilinan J."/>
            <person name="Floch G.L."/>
            <person name="Makela M.R."/>
            <person name="Henrissat B."/>
            <person name="Grigoriev I.V."/>
            <person name="Crouch J.A."/>
            <person name="De Vries R.P."/>
            <person name="Sukno S.A."/>
            <person name="Thon M.R."/>
        </authorList>
    </citation>
    <scope>NUCLEOTIDE SEQUENCE</scope>
    <source>
        <strain evidence="1">CBS 125086</strain>
    </source>
</reference>
<proteinExistence type="predicted"/>
<evidence type="ECO:0000313" key="1">
    <source>
        <dbReference type="EMBL" id="KAK1566388.1"/>
    </source>
</evidence>
<dbReference type="GeneID" id="85447089"/>
<dbReference type="Proteomes" id="UP001230504">
    <property type="component" value="Unassembled WGS sequence"/>
</dbReference>
<dbReference type="EMBL" id="JAHLJV010000143">
    <property type="protein sequence ID" value="KAK1566388.1"/>
    <property type="molecule type" value="Genomic_DNA"/>
</dbReference>